<evidence type="ECO:0000313" key="3">
    <source>
        <dbReference type="Proteomes" id="UP000250369"/>
    </source>
</evidence>
<keyword evidence="1" id="KW-0812">Transmembrane</keyword>
<dbReference type="AlphaFoldDB" id="A0A329MK11"/>
<keyword evidence="1" id="KW-1133">Transmembrane helix</keyword>
<organism evidence="2 3">
    <name type="scientific">Paenibacillus contaminans</name>
    <dbReference type="NCBI Taxonomy" id="450362"/>
    <lineage>
        <taxon>Bacteria</taxon>
        <taxon>Bacillati</taxon>
        <taxon>Bacillota</taxon>
        <taxon>Bacilli</taxon>
        <taxon>Bacillales</taxon>
        <taxon>Paenibacillaceae</taxon>
        <taxon>Paenibacillus</taxon>
    </lineage>
</organism>
<dbReference type="Proteomes" id="UP000250369">
    <property type="component" value="Unassembled WGS sequence"/>
</dbReference>
<protein>
    <recommendedName>
        <fullName evidence="4">DUF2663 domain-containing protein</fullName>
    </recommendedName>
</protein>
<reference evidence="2 3" key="1">
    <citation type="journal article" date="2009" name="Int. J. Syst. Evol. Microbiol.">
        <title>Paenibacillus contaminans sp. nov., isolated from a contaminated laboratory plate.</title>
        <authorList>
            <person name="Chou J.H."/>
            <person name="Lee J.H."/>
            <person name="Lin M.C."/>
            <person name="Chang P.S."/>
            <person name="Arun A.B."/>
            <person name="Young C.C."/>
            <person name="Chen W.M."/>
        </authorList>
    </citation>
    <scope>NUCLEOTIDE SEQUENCE [LARGE SCALE GENOMIC DNA]</scope>
    <source>
        <strain evidence="2 3">CKOBP-6</strain>
    </source>
</reference>
<keyword evidence="3" id="KW-1185">Reference proteome</keyword>
<keyword evidence="1" id="KW-0472">Membrane</keyword>
<feature type="transmembrane region" description="Helical" evidence="1">
    <location>
        <begin position="60"/>
        <end position="80"/>
    </location>
</feature>
<evidence type="ECO:0008006" key="4">
    <source>
        <dbReference type="Google" id="ProtNLM"/>
    </source>
</evidence>
<dbReference type="Pfam" id="PF10864">
    <property type="entry name" value="DUF2663"/>
    <property type="match status" value="1"/>
</dbReference>
<accession>A0A329MK11</accession>
<comment type="caution">
    <text evidence="2">The sequence shown here is derived from an EMBL/GenBank/DDBJ whole genome shotgun (WGS) entry which is preliminary data.</text>
</comment>
<evidence type="ECO:0000256" key="1">
    <source>
        <dbReference type="SAM" id="Phobius"/>
    </source>
</evidence>
<gene>
    <name evidence="2" type="ORF">DQG23_17140</name>
</gene>
<feature type="transmembrane region" description="Helical" evidence="1">
    <location>
        <begin position="100"/>
        <end position="122"/>
    </location>
</feature>
<name>A0A329MK11_9BACL</name>
<dbReference type="InterPro" id="IPR020210">
    <property type="entry name" value="Uncharacterised_YpbF_TM"/>
</dbReference>
<proteinExistence type="predicted"/>
<sequence length="175" mass="20393">MRVLFFQLSSGHLFVYKRISSLVEEESAMDWEHVDISEDTKTILKELVERKKKLNHVTMMKNMFSAVTLIVVAFSVYYFYRFLLVPSKNDMLKLVGMFSGNAANLLLLAALATLYIVTNNYMKTYSKQKSKYETLRIEAIDHFHSTWIKAKSSTIRDVISKHLKDTYNINLSFKN</sequence>
<evidence type="ECO:0000313" key="2">
    <source>
        <dbReference type="EMBL" id="RAV20189.1"/>
    </source>
</evidence>
<dbReference type="EMBL" id="QMFB01000009">
    <property type="protein sequence ID" value="RAV20189.1"/>
    <property type="molecule type" value="Genomic_DNA"/>
</dbReference>